<reference evidence="6" key="1">
    <citation type="submission" date="2015-11" db="EMBL/GenBank/DDBJ databases">
        <authorList>
            <person name="Holder M.E."/>
            <person name="Ajami N.J."/>
            <person name="Petrosino J.F."/>
        </authorList>
    </citation>
    <scope>NUCLEOTIDE SEQUENCE [LARGE SCALE GENOMIC DNA]</scope>
    <source>
        <strain evidence="6">F0113</strain>
    </source>
</reference>
<organism evidence="5 6">
    <name type="scientific">Hoylesella enoeca</name>
    <dbReference type="NCBI Taxonomy" id="76123"/>
    <lineage>
        <taxon>Bacteria</taxon>
        <taxon>Pseudomonadati</taxon>
        <taxon>Bacteroidota</taxon>
        <taxon>Bacteroidia</taxon>
        <taxon>Bacteroidales</taxon>
        <taxon>Prevotellaceae</taxon>
        <taxon>Hoylesella</taxon>
    </lineage>
</organism>
<comment type="subcellular location">
    <subcellularLocation>
        <location evidence="1">Cell outer membrane</location>
    </subcellularLocation>
</comment>
<dbReference type="InterPro" id="IPR036942">
    <property type="entry name" value="Beta-barrel_TonB_sf"/>
</dbReference>
<gene>
    <name evidence="5" type="ORF">AS203_05320</name>
</gene>
<dbReference type="STRING" id="76123.AS203_05320"/>
<protein>
    <recommendedName>
        <fullName evidence="4">Outer membrane protein beta-barrel domain-containing protein</fullName>
    </recommendedName>
</protein>
<dbReference type="Proteomes" id="UP000056252">
    <property type="component" value="Chromosome"/>
</dbReference>
<keyword evidence="3" id="KW-0998">Cell outer membrane</keyword>
<dbReference type="Pfam" id="PF14905">
    <property type="entry name" value="OMP_b-brl_3"/>
    <property type="match status" value="1"/>
</dbReference>
<dbReference type="InterPro" id="IPR041700">
    <property type="entry name" value="OMP_b-brl_3"/>
</dbReference>
<evidence type="ECO:0000256" key="3">
    <source>
        <dbReference type="ARBA" id="ARBA00023237"/>
    </source>
</evidence>
<feature type="domain" description="Outer membrane protein beta-barrel" evidence="4">
    <location>
        <begin position="410"/>
        <end position="812"/>
    </location>
</feature>
<dbReference type="GeneID" id="78498207"/>
<sequence>MIIKRILLIFIILLLLFPTANATILNLAVGDTIYPTRKHVSSLHKTIELDEVQVIGQRKLFSIRKDTTFINTDCLRVRKGANLEDLIRNIPGMEYDKANRLLSFKGKPLNGVNINGETFMGNDIIAALENMPADAVELLKLYDMLSALEKMTGVDDGADNYVLDIKTKSTYNGSLTGTLTAEHGNRDRRRDEVQGNLFNANGENTSLTLRLDNLSNMNVGRNNFQNILSGNIVKKFGKKMTLNASLSLNAFHNESENHDYDEQYLASGTKYQKSVLLSSGKNHSNAANISLRYDIDSKTLLNISANGNFGRSDNLTDNTTYLYERNTAADTLTSGTLRNNTKSNGKNYHVSADLTRRIGKAGASFTVKATLGGNSNETNNTSLSLTKFHHLRNAVGGDSLLLRNLCQQLPTLRNESRISLQYTHPFGKQLKLQTGYGLNHEEDRNTSDTYDYTIPNRPYIDSLSYENTLSICGQELTLRMDYKGKQWKINGGIDVEWQRRNICRQHNSETVDYTVKATEYKPKFGAKWNNGKIEVELRYNGNTQQPSIQALLTLDDKSNPLFVKIGNPQLKPAYQQQLSIRLNERKCGITFMGNYHNSFNDFAEEVTYDSNTGARTYRTVNINGNYSVDGMLQWQKQVKRLMLSGTMRTSFKNHVYLFHEQTYGNALKSKTHTTGNEVSLRLNYQPKWGNIDLHASWQPYRSNNLLTNTHVNTIDYDCGISGTVELPHDIEIWGDANCHLRRGTYSTTDDDQWLLNVGASWRFLRKKQATLSFKWNDILNRRRDLNRSVSGYGYHESFRPQIHSYALVSLRYRFSLTKSKTDKNSHKQQNPNK</sequence>
<dbReference type="SUPFAM" id="SSF56935">
    <property type="entry name" value="Porins"/>
    <property type="match status" value="1"/>
</dbReference>
<dbReference type="EMBL" id="CP013195">
    <property type="protein sequence ID" value="ALO48570.1"/>
    <property type="molecule type" value="Genomic_DNA"/>
</dbReference>
<dbReference type="eggNOG" id="COG4206">
    <property type="taxonomic scope" value="Bacteria"/>
</dbReference>
<dbReference type="KEGG" id="peo:AS203_05320"/>
<evidence type="ECO:0000313" key="5">
    <source>
        <dbReference type="EMBL" id="ALO48570.1"/>
    </source>
</evidence>
<evidence type="ECO:0000313" key="6">
    <source>
        <dbReference type="Proteomes" id="UP000056252"/>
    </source>
</evidence>
<dbReference type="GO" id="GO:0009279">
    <property type="term" value="C:cell outer membrane"/>
    <property type="evidence" value="ECO:0007669"/>
    <property type="project" value="UniProtKB-SubCell"/>
</dbReference>
<dbReference type="AlphaFoldDB" id="A0A0S2KJU2"/>
<accession>A0A0S2KJU2</accession>
<evidence type="ECO:0000256" key="2">
    <source>
        <dbReference type="ARBA" id="ARBA00023136"/>
    </source>
</evidence>
<dbReference type="OrthoDB" id="603275at2"/>
<dbReference type="RefSeq" id="WP_021825673.1">
    <property type="nucleotide sequence ID" value="NZ_CP013195.1"/>
</dbReference>
<keyword evidence="2" id="KW-0472">Membrane</keyword>
<evidence type="ECO:0000259" key="4">
    <source>
        <dbReference type="Pfam" id="PF14905"/>
    </source>
</evidence>
<evidence type="ECO:0000256" key="1">
    <source>
        <dbReference type="ARBA" id="ARBA00004442"/>
    </source>
</evidence>
<dbReference type="Gene3D" id="2.40.170.20">
    <property type="entry name" value="TonB-dependent receptor, beta-barrel domain"/>
    <property type="match status" value="1"/>
</dbReference>
<keyword evidence="6" id="KW-1185">Reference proteome</keyword>
<proteinExistence type="predicted"/>
<name>A0A0S2KJU2_9BACT</name>